<keyword evidence="4" id="KW-1185">Reference proteome</keyword>
<protein>
    <recommendedName>
        <fullName evidence="2">Endonuclease/exonuclease/phosphatase domain-containing protein</fullName>
    </recommendedName>
</protein>
<reference evidence="3 4" key="1">
    <citation type="submission" date="2019-04" db="EMBL/GenBank/DDBJ databases">
        <authorList>
            <person name="Van Vliet M D."/>
        </authorList>
    </citation>
    <scope>NUCLEOTIDE SEQUENCE [LARGE SCALE GENOMIC DNA]</scope>
    <source>
        <strain evidence="3 4">F21</strain>
    </source>
</reference>
<dbReference type="AlphaFoldDB" id="A0A6C2US37"/>
<organism evidence="3 4">
    <name type="scientific">Pontiella sulfatireligans</name>
    <dbReference type="NCBI Taxonomy" id="2750658"/>
    <lineage>
        <taxon>Bacteria</taxon>
        <taxon>Pseudomonadati</taxon>
        <taxon>Kiritimatiellota</taxon>
        <taxon>Kiritimatiellia</taxon>
        <taxon>Kiritimatiellales</taxon>
        <taxon>Pontiellaceae</taxon>
        <taxon>Pontiella</taxon>
    </lineage>
</organism>
<dbReference type="GO" id="GO:0006506">
    <property type="term" value="P:GPI anchor biosynthetic process"/>
    <property type="evidence" value="ECO:0007669"/>
    <property type="project" value="TreeGrafter"/>
</dbReference>
<evidence type="ECO:0000313" key="4">
    <source>
        <dbReference type="Proteomes" id="UP000346198"/>
    </source>
</evidence>
<dbReference type="Gene3D" id="3.60.10.10">
    <property type="entry name" value="Endonuclease/exonuclease/phosphatase"/>
    <property type="match status" value="1"/>
</dbReference>
<feature type="transmembrane region" description="Helical" evidence="1">
    <location>
        <begin position="67"/>
        <end position="86"/>
    </location>
</feature>
<dbReference type="GO" id="GO:0003824">
    <property type="term" value="F:catalytic activity"/>
    <property type="evidence" value="ECO:0007669"/>
    <property type="project" value="InterPro"/>
</dbReference>
<evidence type="ECO:0000259" key="2">
    <source>
        <dbReference type="Pfam" id="PF03372"/>
    </source>
</evidence>
<dbReference type="SUPFAM" id="SSF56219">
    <property type="entry name" value="DNase I-like"/>
    <property type="match status" value="1"/>
</dbReference>
<gene>
    <name evidence="3" type="ORF">SCARR_04118</name>
</gene>
<keyword evidence="1" id="KW-0812">Transmembrane</keyword>
<dbReference type="PANTHER" id="PTHR14859">
    <property type="entry name" value="CALCOFLUOR WHITE HYPERSENSITIVE PROTEIN PRECURSOR"/>
    <property type="match status" value="1"/>
</dbReference>
<evidence type="ECO:0000256" key="1">
    <source>
        <dbReference type="SAM" id="Phobius"/>
    </source>
</evidence>
<evidence type="ECO:0000313" key="3">
    <source>
        <dbReference type="EMBL" id="VGO22037.1"/>
    </source>
</evidence>
<keyword evidence="1" id="KW-1133">Transmembrane helix</keyword>
<dbReference type="RefSeq" id="WP_136063456.1">
    <property type="nucleotide sequence ID" value="NZ_CAAHFH010000002.1"/>
</dbReference>
<dbReference type="PANTHER" id="PTHR14859:SF15">
    <property type="entry name" value="ENDONUCLEASE_EXONUCLEASE_PHOSPHATASE DOMAIN-CONTAINING PROTEIN"/>
    <property type="match status" value="1"/>
</dbReference>
<dbReference type="Pfam" id="PF03372">
    <property type="entry name" value="Exo_endo_phos"/>
    <property type="match status" value="1"/>
</dbReference>
<dbReference type="EMBL" id="CAAHFH010000002">
    <property type="protein sequence ID" value="VGO22037.1"/>
    <property type="molecule type" value="Genomic_DNA"/>
</dbReference>
<dbReference type="InterPro" id="IPR005135">
    <property type="entry name" value="Endo/exonuclease/phosphatase"/>
</dbReference>
<feature type="transmembrane region" description="Helical" evidence="1">
    <location>
        <begin position="41"/>
        <end position="60"/>
    </location>
</feature>
<accession>A0A6C2US37</accession>
<sequence>MKRKQNNLTITGILDAASIGIATATLLGFLGRLYWLFDLFAHFRVQYMQIGLVLIGIALWKRLNKRAVALVLLACLNYAFVLPLYFGKPTPANEKPIRAMLMNINAGNGNAEQVLDAIRTANPDLLLLEEVTPKWESELAVLDADYPHRIAEPQDGCFGIMLLSKHPLAHGKVVEIGTAGVPSITADIYFPQGEVSIIGTHPLPPMGSEYSKDRNNQLAALPEFVKAQKNPVLLIGDLNTSPWSPHFTQLVRQSGLKNSMKGFGFQPSWPANNRFLRIPLDHMLYSEQITIHNRMIGADVGSDHFPVIVDFALSR</sequence>
<dbReference type="GO" id="GO:0016020">
    <property type="term" value="C:membrane"/>
    <property type="evidence" value="ECO:0007669"/>
    <property type="project" value="GOC"/>
</dbReference>
<proteinExistence type="predicted"/>
<feature type="transmembrane region" description="Helical" evidence="1">
    <location>
        <begin position="12"/>
        <end position="35"/>
    </location>
</feature>
<dbReference type="InterPro" id="IPR036691">
    <property type="entry name" value="Endo/exonu/phosph_ase_sf"/>
</dbReference>
<feature type="domain" description="Endonuclease/exonuclease/phosphatase" evidence="2">
    <location>
        <begin position="103"/>
        <end position="304"/>
    </location>
</feature>
<name>A0A6C2US37_9BACT</name>
<dbReference type="Proteomes" id="UP000346198">
    <property type="component" value="Unassembled WGS sequence"/>
</dbReference>
<dbReference type="InterPro" id="IPR051916">
    <property type="entry name" value="GPI-anchor_lipid_remodeler"/>
</dbReference>
<keyword evidence="1" id="KW-0472">Membrane</keyword>